<dbReference type="KEGG" id="vg:26640221"/>
<dbReference type="OrthoDB" id="18057at10239"/>
<feature type="domain" description="DUF7201" evidence="2">
    <location>
        <begin position="3"/>
        <end position="131"/>
    </location>
</feature>
<evidence type="ECO:0000313" key="3">
    <source>
        <dbReference type="EMBL" id="AIR93502.1"/>
    </source>
</evidence>
<dbReference type="RefSeq" id="YP_009213677.1">
    <property type="nucleotide sequence ID" value="NC_028955.1"/>
</dbReference>
<dbReference type="GeneID" id="26640221"/>
<keyword evidence="1" id="KW-0472">Membrane</keyword>
<dbReference type="Proteomes" id="UP000207741">
    <property type="component" value="Segment"/>
</dbReference>
<keyword evidence="1" id="KW-0812">Transmembrane</keyword>
<name>A0A0K0KVZ9_9CAUD</name>
<feature type="transmembrane region" description="Helical" evidence="1">
    <location>
        <begin position="94"/>
        <end position="116"/>
    </location>
</feature>
<organism evidence="3 4">
    <name type="scientific">Prochlorococcus phage P-TIM68</name>
    <dbReference type="NCBI Taxonomy" id="1542477"/>
    <lineage>
        <taxon>Viruses</taxon>
        <taxon>Duplodnaviria</taxon>
        <taxon>Heunggongvirae</taxon>
        <taxon>Uroviricota</taxon>
        <taxon>Caudoviricetes</taxon>
        <taxon>Pantevenvirales</taxon>
        <taxon>Kyanoviridae</taxon>
        <taxon>Haifavirus</taxon>
        <taxon>Haifavirus tim68</taxon>
    </lineage>
</organism>
<dbReference type="EMBL" id="KM359505">
    <property type="protein sequence ID" value="AIR93502.1"/>
    <property type="molecule type" value="Genomic_DNA"/>
</dbReference>
<proteinExistence type="predicted"/>
<evidence type="ECO:0000256" key="1">
    <source>
        <dbReference type="SAM" id="Phobius"/>
    </source>
</evidence>
<dbReference type="Pfam" id="PF23831">
    <property type="entry name" value="DUF7201"/>
    <property type="match status" value="1"/>
</dbReference>
<dbReference type="InterPro" id="IPR055625">
    <property type="entry name" value="DUF7201"/>
</dbReference>
<keyword evidence="1" id="KW-1133">Transmembrane helix</keyword>
<accession>A0A0K0KVZ9</accession>
<protein>
    <recommendedName>
        <fullName evidence="2">DUF7201 domain-containing protein</fullName>
    </recommendedName>
</protein>
<evidence type="ECO:0000313" key="4">
    <source>
        <dbReference type="Proteomes" id="UP000207741"/>
    </source>
</evidence>
<keyword evidence="4" id="KW-1185">Reference proteome</keyword>
<sequence>MAWSTLGQDKLKIDVVNQKVEDLKPLVHKMEAAIEKMSELNTSVSRMLAVHEERLTKQEEIDTILFSKIDELRSKMDVDHNSVLSRIRTIERKMWSIAGALAVVSVLVSPVGSRIITSTLTPSSPSVILDRQ</sequence>
<reference evidence="4" key="1">
    <citation type="submission" date="2014-08" db="EMBL/GenBank/DDBJ databases">
        <authorList>
            <person name="Edwards T."/>
        </authorList>
    </citation>
    <scope>NUCLEOTIDE SEQUENCE [LARGE SCALE GENOMIC DNA]</scope>
</reference>
<evidence type="ECO:0000259" key="2">
    <source>
        <dbReference type="Pfam" id="PF23831"/>
    </source>
</evidence>